<dbReference type="Proteomes" id="UP001595925">
    <property type="component" value="Unassembled WGS sequence"/>
</dbReference>
<organism evidence="2 3">
    <name type="scientific">Saliphagus infecundisoli</name>
    <dbReference type="NCBI Taxonomy" id="1849069"/>
    <lineage>
        <taxon>Archaea</taxon>
        <taxon>Methanobacteriati</taxon>
        <taxon>Methanobacteriota</taxon>
        <taxon>Stenosarchaea group</taxon>
        <taxon>Halobacteria</taxon>
        <taxon>Halobacteriales</taxon>
        <taxon>Natrialbaceae</taxon>
        <taxon>Saliphagus</taxon>
    </lineage>
</organism>
<feature type="compositionally biased region" description="Basic and acidic residues" evidence="1">
    <location>
        <begin position="72"/>
        <end position="85"/>
    </location>
</feature>
<reference evidence="2 3" key="1">
    <citation type="journal article" date="2019" name="Int. J. Syst. Evol. Microbiol.">
        <title>The Global Catalogue of Microorganisms (GCM) 10K type strain sequencing project: providing services to taxonomists for standard genome sequencing and annotation.</title>
        <authorList>
            <consortium name="The Broad Institute Genomics Platform"/>
            <consortium name="The Broad Institute Genome Sequencing Center for Infectious Disease"/>
            <person name="Wu L."/>
            <person name="Ma J."/>
        </authorList>
    </citation>
    <scope>NUCLEOTIDE SEQUENCE [LARGE SCALE GENOMIC DNA]</scope>
    <source>
        <strain evidence="2 3">CGMCC 1.15824</strain>
    </source>
</reference>
<dbReference type="AlphaFoldDB" id="A0ABD5QIX1"/>
<protein>
    <submittedName>
        <fullName evidence="2">Uncharacterized protein</fullName>
    </submittedName>
</protein>
<dbReference type="EMBL" id="JBHSJG010000053">
    <property type="protein sequence ID" value="MFC4989683.1"/>
    <property type="molecule type" value="Genomic_DNA"/>
</dbReference>
<comment type="caution">
    <text evidence="2">The sequence shown here is derived from an EMBL/GenBank/DDBJ whole genome shotgun (WGS) entry which is preliminary data.</text>
</comment>
<keyword evidence="3" id="KW-1185">Reference proteome</keyword>
<gene>
    <name evidence="2" type="ORF">ACFPFO_18360</name>
</gene>
<evidence type="ECO:0000313" key="2">
    <source>
        <dbReference type="EMBL" id="MFC4989683.1"/>
    </source>
</evidence>
<proteinExistence type="predicted"/>
<accession>A0ABD5QIX1</accession>
<evidence type="ECO:0000313" key="3">
    <source>
        <dbReference type="Proteomes" id="UP001595925"/>
    </source>
</evidence>
<dbReference type="RefSeq" id="WP_224829318.1">
    <property type="nucleotide sequence ID" value="NZ_JAIVEF010000019.1"/>
</dbReference>
<feature type="region of interest" description="Disordered" evidence="1">
    <location>
        <begin position="49"/>
        <end position="85"/>
    </location>
</feature>
<sequence length="85" mass="9249">MDDNAPGSNSPTELARRLETVAADLRVLETHLPAPLTLEETRRELTATAGACRRVADSRSGTETESDPATLPERRSSEETSRGDR</sequence>
<name>A0ABD5QIX1_9EURY</name>
<evidence type="ECO:0000256" key="1">
    <source>
        <dbReference type="SAM" id="MobiDB-lite"/>
    </source>
</evidence>